<dbReference type="InterPro" id="IPR006665">
    <property type="entry name" value="OmpA-like"/>
</dbReference>
<dbReference type="FunCoup" id="A0A1B1AK38">
    <property type="interactions" value="93"/>
</dbReference>
<evidence type="ECO:0000259" key="11">
    <source>
        <dbReference type="PROSITE" id="PS51123"/>
    </source>
</evidence>
<dbReference type="GO" id="GO:0051301">
    <property type="term" value="P:cell division"/>
    <property type="evidence" value="ECO:0007669"/>
    <property type="project" value="UniProtKB-UniRule"/>
</dbReference>
<comment type="subunit">
    <text evidence="8">The Tol-Pal system is composed of five core proteins: the inner membrane proteins TolA, TolQ and TolR, the periplasmic protein TolB and the outer membrane protein Pal. They form a network linking the inner and outer membranes and the peptidoglycan layer.</text>
</comment>
<keyword evidence="4 8" id="KW-0564">Palmitate</keyword>
<dbReference type="Proteomes" id="UP000092498">
    <property type="component" value="Chromosome"/>
</dbReference>
<dbReference type="PROSITE" id="PS51123">
    <property type="entry name" value="OMPA_2"/>
    <property type="match status" value="1"/>
</dbReference>
<dbReference type="GO" id="GO:0009279">
    <property type="term" value="C:cell outer membrane"/>
    <property type="evidence" value="ECO:0007669"/>
    <property type="project" value="UniProtKB-SubCell"/>
</dbReference>
<dbReference type="InParanoid" id="A0A1B1AK38"/>
<dbReference type="InterPro" id="IPR036737">
    <property type="entry name" value="OmpA-like_sf"/>
</dbReference>
<dbReference type="PRINTS" id="PR01021">
    <property type="entry name" value="OMPADOMAIN"/>
</dbReference>
<evidence type="ECO:0000256" key="3">
    <source>
        <dbReference type="ARBA" id="ARBA00023136"/>
    </source>
</evidence>
<dbReference type="AlphaFoldDB" id="A0A1B1AK38"/>
<proteinExistence type="inferred from homology"/>
<evidence type="ECO:0000256" key="8">
    <source>
        <dbReference type="HAMAP-Rule" id="MF_02204"/>
    </source>
</evidence>
<dbReference type="EMBL" id="CP013244">
    <property type="protein sequence ID" value="ANP46928.1"/>
    <property type="molecule type" value="Genomic_DNA"/>
</dbReference>
<evidence type="ECO:0000256" key="4">
    <source>
        <dbReference type="ARBA" id="ARBA00023139"/>
    </source>
</evidence>
<dbReference type="KEGG" id="cbot:ATE48_13880"/>
<dbReference type="PANTHER" id="PTHR30329">
    <property type="entry name" value="STATOR ELEMENT OF FLAGELLAR MOTOR COMPLEX"/>
    <property type="match status" value="1"/>
</dbReference>
<feature type="compositionally biased region" description="Pro residues" evidence="9">
    <location>
        <begin position="22"/>
        <end position="37"/>
    </location>
</feature>
<feature type="domain" description="OmpA-like" evidence="11">
    <location>
        <begin position="47"/>
        <end position="164"/>
    </location>
</feature>
<reference evidence="12 13" key="1">
    <citation type="submission" date="2015-11" db="EMBL/GenBank/DDBJ databases">
        <title>Whole-Genome Sequence of Candidatus Oderbacter manganicum from the National Park Lower Oder Valley, Germany.</title>
        <authorList>
            <person name="Braun B."/>
            <person name="Liere K."/>
            <person name="Szewzyk U."/>
        </authorList>
    </citation>
    <scope>NUCLEOTIDE SEQUENCE [LARGE SCALE GENOMIC DNA]</scope>
    <source>
        <strain evidence="12 13">OTSz_A_272</strain>
    </source>
</reference>
<dbReference type="Gene3D" id="3.30.1330.60">
    <property type="entry name" value="OmpA-like domain"/>
    <property type="match status" value="1"/>
</dbReference>
<dbReference type="InterPro" id="IPR050330">
    <property type="entry name" value="Bact_OuterMem_StrucFunc"/>
</dbReference>
<keyword evidence="13" id="KW-1185">Reference proteome</keyword>
<sequence>MRNTVLALAAVATLAACASRPEPTPTGPTGPTTPPVTQPSGPTPGSVEDFRVSVGDRVFFGYDRFDLSAEARSVLERQAAWLRQYPNVRILVAGNCDERGTREYNLALGARRAAAARDYLVSLGIAQNRVETVSYGKERPLDARVNEEAWSVNRNAHTNIVSGAVS</sequence>
<evidence type="ECO:0000313" key="13">
    <source>
        <dbReference type="Proteomes" id="UP000092498"/>
    </source>
</evidence>
<evidence type="ECO:0000313" key="12">
    <source>
        <dbReference type="EMBL" id="ANP46928.1"/>
    </source>
</evidence>
<dbReference type="HAMAP" id="MF_02204">
    <property type="entry name" value="Pal"/>
    <property type="match status" value="1"/>
</dbReference>
<comment type="similarity">
    <text evidence="8">Belongs to the Pal lipoprotein family.</text>
</comment>
<dbReference type="PROSITE" id="PS51257">
    <property type="entry name" value="PROKAR_LIPOPROTEIN"/>
    <property type="match status" value="1"/>
</dbReference>
<keyword evidence="5 8" id="KW-0998">Cell outer membrane</keyword>
<evidence type="ECO:0000256" key="6">
    <source>
        <dbReference type="ARBA" id="ARBA00023288"/>
    </source>
</evidence>
<dbReference type="Pfam" id="PF00691">
    <property type="entry name" value="OmpA"/>
    <property type="match status" value="1"/>
</dbReference>
<comment type="function">
    <text evidence="8">Part of the Tol-Pal system, which plays a role in outer membrane invagination during cell division and is important for maintaining outer membrane integrity.</text>
</comment>
<keyword evidence="1 8" id="KW-0132">Cell division</keyword>
<dbReference type="OrthoDB" id="9809164at2"/>
<evidence type="ECO:0000256" key="2">
    <source>
        <dbReference type="ARBA" id="ARBA00022729"/>
    </source>
</evidence>
<evidence type="ECO:0000256" key="9">
    <source>
        <dbReference type="SAM" id="MobiDB-lite"/>
    </source>
</evidence>
<organism evidence="12 13">
    <name type="scientific">Candidatus Viadribacter manganicus</name>
    <dbReference type="NCBI Taxonomy" id="1759059"/>
    <lineage>
        <taxon>Bacteria</taxon>
        <taxon>Pseudomonadati</taxon>
        <taxon>Pseudomonadota</taxon>
        <taxon>Alphaproteobacteria</taxon>
        <taxon>Hyphomonadales</taxon>
        <taxon>Hyphomonadaceae</taxon>
        <taxon>Candidatus Viadribacter</taxon>
    </lineage>
</organism>
<evidence type="ECO:0000256" key="7">
    <source>
        <dbReference type="ARBA" id="ARBA00023306"/>
    </source>
</evidence>
<keyword evidence="7 8" id="KW-0131">Cell cycle</keyword>
<evidence type="ECO:0000256" key="1">
    <source>
        <dbReference type="ARBA" id="ARBA00022618"/>
    </source>
</evidence>
<name>A0A1B1AK38_9PROT</name>
<gene>
    <name evidence="8" type="primary">pal</name>
    <name evidence="12" type="ORF">ATE48_13880</name>
</gene>
<keyword evidence="2 8" id="KW-0732">Signal</keyword>
<evidence type="ECO:0000256" key="10">
    <source>
        <dbReference type="SAM" id="SignalP"/>
    </source>
</evidence>
<protein>
    <recommendedName>
        <fullName evidence="8">Peptidoglycan-associated lipoprotein</fullName>
        <shortName evidence="8">PAL</shortName>
    </recommendedName>
</protein>
<dbReference type="InterPro" id="IPR014169">
    <property type="entry name" value="Pal_lipo_C"/>
</dbReference>
<keyword evidence="6 8" id="KW-0449">Lipoprotein</keyword>
<feature type="signal peptide" evidence="10">
    <location>
        <begin position="1"/>
        <end position="18"/>
    </location>
</feature>
<dbReference type="CDD" id="cd07185">
    <property type="entry name" value="OmpA_C-like"/>
    <property type="match status" value="1"/>
</dbReference>
<evidence type="ECO:0000256" key="5">
    <source>
        <dbReference type="ARBA" id="ARBA00023237"/>
    </source>
</evidence>
<dbReference type="NCBIfam" id="TIGR02802">
    <property type="entry name" value="Pal_lipo"/>
    <property type="match status" value="1"/>
</dbReference>
<dbReference type="InterPro" id="IPR039001">
    <property type="entry name" value="Pal"/>
</dbReference>
<dbReference type="InterPro" id="IPR006664">
    <property type="entry name" value="OMP_bac"/>
</dbReference>
<feature type="chain" id="PRO_5008518912" description="Peptidoglycan-associated lipoprotein" evidence="10">
    <location>
        <begin position="19"/>
        <end position="166"/>
    </location>
</feature>
<keyword evidence="3 8" id="KW-0472">Membrane</keyword>
<comment type="subcellular location">
    <subcellularLocation>
        <location evidence="8">Cell outer membrane</location>
        <topology evidence="8">Lipid-anchor</topology>
    </subcellularLocation>
</comment>
<accession>A0A1B1AK38</accession>
<dbReference type="PANTHER" id="PTHR30329:SF21">
    <property type="entry name" value="LIPOPROTEIN YIAD-RELATED"/>
    <property type="match status" value="1"/>
</dbReference>
<dbReference type="STRING" id="1759059.ATE48_13880"/>
<dbReference type="RefSeq" id="WP_066772472.1">
    <property type="nucleotide sequence ID" value="NZ_CP013244.1"/>
</dbReference>
<feature type="region of interest" description="Disordered" evidence="9">
    <location>
        <begin position="19"/>
        <end position="46"/>
    </location>
</feature>
<dbReference type="SUPFAM" id="SSF103088">
    <property type="entry name" value="OmpA-like"/>
    <property type="match status" value="1"/>
</dbReference>